<keyword evidence="5 11" id="KW-0863">Zinc-finger</keyword>
<keyword evidence="7" id="KW-0805">Transcription regulation</keyword>
<keyword evidence="4" id="KW-0677">Repeat</keyword>
<dbReference type="CDD" id="cd07765">
    <property type="entry name" value="KRAB_A-box"/>
    <property type="match status" value="1"/>
</dbReference>
<dbReference type="PROSITE" id="PS50805">
    <property type="entry name" value="KRAB"/>
    <property type="match status" value="1"/>
</dbReference>
<dbReference type="SUPFAM" id="SSF57667">
    <property type="entry name" value="beta-beta-alpha zinc fingers"/>
    <property type="match status" value="3"/>
</dbReference>
<dbReference type="PROSITE" id="PS00028">
    <property type="entry name" value="ZINC_FINGER_C2H2_1"/>
    <property type="match status" value="4"/>
</dbReference>
<sequence length="347" mass="40273">MSAEASAQVPVTFEDIAVYFSQEEWEDLEEQQRELYKDVMKENYETLSSLGTGPPAVTPDIISHIERGEEPYIRFESGPEEREIGKSSCSDGEFRIKYEETLHGALAENLEWNKMIFPEGKSEVIYPCPYWGENCWIPCRPVKEENGSPRSSGGNSALYERHSTNVADAMRQRRNQTAKQYICIECGKTFGTKMHLTDHQRDHKRETAKRGRPFICTECGTSFSTKMHLTQHQRDHKREVAKRGRFFLCSECGKTFGTKMHLTEHQRDHKKEMTKRGKPFLCTKCGHSFSTKMHVTEHQRDHKEDLTKRWRLFLCVECGKTFATKMHLTLHQINQKKQLAGQILFAQ</sequence>
<dbReference type="GO" id="GO:0000977">
    <property type="term" value="F:RNA polymerase II transcription regulatory region sequence-specific DNA binding"/>
    <property type="evidence" value="ECO:0007669"/>
    <property type="project" value="TreeGrafter"/>
</dbReference>
<evidence type="ECO:0000259" key="14">
    <source>
        <dbReference type="PROSITE" id="PS50806"/>
    </source>
</evidence>
<keyword evidence="8" id="KW-0238">DNA-binding</keyword>
<comment type="subcellular location">
    <subcellularLocation>
        <location evidence="1">Nucleus</location>
    </subcellularLocation>
</comment>
<dbReference type="Proteomes" id="UP000515159">
    <property type="component" value="Chromosome 2"/>
</dbReference>
<dbReference type="GeneID" id="117354507"/>
<protein>
    <submittedName>
        <fullName evidence="16">Zinc finger protein 432-like isoform X1</fullName>
    </submittedName>
</protein>
<proteinExistence type="inferred from homology"/>
<dbReference type="AlphaFoldDB" id="A0A6P8PH24"/>
<feature type="domain" description="C2H2-type" evidence="12">
    <location>
        <begin position="181"/>
        <end position="208"/>
    </location>
</feature>
<dbReference type="GO" id="GO:0000981">
    <property type="term" value="F:DNA-binding transcription factor activity, RNA polymerase II-specific"/>
    <property type="evidence" value="ECO:0007669"/>
    <property type="project" value="TreeGrafter"/>
</dbReference>
<evidence type="ECO:0000256" key="3">
    <source>
        <dbReference type="ARBA" id="ARBA00022723"/>
    </source>
</evidence>
<dbReference type="InterPro" id="IPR036236">
    <property type="entry name" value="Znf_C2H2_sf"/>
</dbReference>
<dbReference type="InterPro" id="IPR001909">
    <property type="entry name" value="KRAB"/>
</dbReference>
<keyword evidence="6" id="KW-0862">Zinc</keyword>
<dbReference type="PANTHER" id="PTHR24381:SF443">
    <property type="entry name" value="ZINC FINGER PROTEIN CKR1"/>
    <property type="match status" value="1"/>
</dbReference>
<feature type="domain" description="KRAB-related" evidence="14">
    <location>
        <begin position="8"/>
        <end position="69"/>
    </location>
</feature>
<dbReference type="RefSeq" id="XP_033788057.1">
    <property type="nucleotide sequence ID" value="XM_033932166.1"/>
</dbReference>
<evidence type="ECO:0000256" key="6">
    <source>
        <dbReference type="ARBA" id="ARBA00022833"/>
    </source>
</evidence>
<gene>
    <name evidence="16" type="primary">LOC117354507</name>
</gene>
<evidence type="ECO:0000256" key="5">
    <source>
        <dbReference type="ARBA" id="ARBA00022771"/>
    </source>
</evidence>
<name>A0A6P8PH24_GEOSA</name>
<dbReference type="FunFam" id="3.30.160.60:FF:000003">
    <property type="entry name" value="Zinc finger protein 3 homolog"/>
    <property type="match status" value="1"/>
</dbReference>
<evidence type="ECO:0000256" key="2">
    <source>
        <dbReference type="ARBA" id="ARBA00006991"/>
    </source>
</evidence>
<feature type="domain" description="C2H2-type" evidence="12">
    <location>
        <begin position="247"/>
        <end position="274"/>
    </location>
</feature>
<keyword evidence="15" id="KW-1185">Reference proteome</keyword>
<keyword evidence="9" id="KW-0804">Transcription</keyword>
<evidence type="ECO:0000256" key="1">
    <source>
        <dbReference type="ARBA" id="ARBA00004123"/>
    </source>
</evidence>
<dbReference type="InterPro" id="IPR013087">
    <property type="entry name" value="Znf_C2H2_type"/>
</dbReference>
<dbReference type="FunFam" id="3.30.160.60:FF:000620">
    <property type="entry name" value="Zinc finger protein 263"/>
    <property type="match status" value="1"/>
</dbReference>
<comment type="similarity">
    <text evidence="2">Belongs to the krueppel C2H2-type zinc-finger protein family.</text>
</comment>
<dbReference type="PANTHER" id="PTHR24381">
    <property type="entry name" value="ZINC FINGER PROTEIN"/>
    <property type="match status" value="1"/>
</dbReference>
<dbReference type="InterPro" id="IPR003655">
    <property type="entry name" value="aKRAB"/>
</dbReference>
<reference evidence="16" key="1">
    <citation type="submission" date="2025-08" db="UniProtKB">
        <authorList>
            <consortium name="RefSeq"/>
        </authorList>
    </citation>
    <scope>IDENTIFICATION</scope>
</reference>
<keyword evidence="3" id="KW-0479">Metal-binding</keyword>
<evidence type="ECO:0000256" key="4">
    <source>
        <dbReference type="ARBA" id="ARBA00022737"/>
    </source>
</evidence>
<evidence type="ECO:0000313" key="16">
    <source>
        <dbReference type="RefSeq" id="XP_033788057.1"/>
    </source>
</evidence>
<dbReference type="FunCoup" id="A0A6P8PH24">
    <property type="interactions" value="141"/>
</dbReference>
<feature type="domain" description="C2H2-type" evidence="12">
    <location>
        <begin position="313"/>
        <end position="332"/>
    </location>
</feature>
<dbReference type="PROSITE" id="PS50157">
    <property type="entry name" value="ZINC_FINGER_C2H2_2"/>
    <property type="match status" value="5"/>
</dbReference>
<dbReference type="SMART" id="SM00349">
    <property type="entry name" value="KRAB"/>
    <property type="match status" value="1"/>
</dbReference>
<feature type="domain" description="KRAB" evidence="13">
    <location>
        <begin position="11"/>
        <end position="84"/>
    </location>
</feature>
<evidence type="ECO:0000256" key="9">
    <source>
        <dbReference type="ARBA" id="ARBA00023163"/>
    </source>
</evidence>
<dbReference type="SUPFAM" id="SSF109640">
    <property type="entry name" value="KRAB domain (Kruppel-associated box)"/>
    <property type="match status" value="1"/>
</dbReference>
<dbReference type="Pfam" id="PF00096">
    <property type="entry name" value="zf-C2H2"/>
    <property type="match status" value="5"/>
</dbReference>
<evidence type="ECO:0000256" key="7">
    <source>
        <dbReference type="ARBA" id="ARBA00023015"/>
    </source>
</evidence>
<dbReference type="Gene3D" id="6.10.140.140">
    <property type="match status" value="1"/>
</dbReference>
<evidence type="ECO:0000256" key="11">
    <source>
        <dbReference type="PROSITE-ProRule" id="PRU00042"/>
    </source>
</evidence>
<dbReference type="InterPro" id="IPR036051">
    <property type="entry name" value="KRAB_dom_sf"/>
</dbReference>
<feature type="domain" description="C2H2-type" evidence="12">
    <location>
        <begin position="280"/>
        <end position="307"/>
    </location>
</feature>
<dbReference type="OrthoDB" id="6077919at2759"/>
<dbReference type="Pfam" id="PF01352">
    <property type="entry name" value="KRAB"/>
    <property type="match status" value="1"/>
</dbReference>
<feature type="domain" description="C2H2-type" evidence="12">
    <location>
        <begin position="214"/>
        <end position="241"/>
    </location>
</feature>
<dbReference type="GO" id="GO:0008270">
    <property type="term" value="F:zinc ion binding"/>
    <property type="evidence" value="ECO:0007669"/>
    <property type="project" value="UniProtKB-KW"/>
</dbReference>
<dbReference type="Gene3D" id="3.30.160.60">
    <property type="entry name" value="Classic Zinc Finger"/>
    <property type="match status" value="4"/>
</dbReference>
<dbReference type="KEGG" id="gsh:117354507"/>
<organism evidence="15 16">
    <name type="scientific">Geotrypetes seraphini</name>
    <name type="common">Gaboon caecilian</name>
    <name type="synonym">Caecilia seraphini</name>
    <dbReference type="NCBI Taxonomy" id="260995"/>
    <lineage>
        <taxon>Eukaryota</taxon>
        <taxon>Metazoa</taxon>
        <taxon>Chordata</taxon>
        <taxon>Craniata</taxon>
        <taxon>Vertebrata</taxon>
        <taxon>Euteleostomi</taxon>
        <taxon>Amphibia</taxon>
        <taxon>Gymnophiona</taxon>
        <taxon>Geotrypetes</taxon>
    </lineage>
</organism>
<evidence type="ECO:0000256" key="8">
    <source>
        <dbReference type="ARBA" id="ARBA00023125"/>
    </source>
</evidence>
<dbReference type="InParanoid" id="A0A6P8PH24"/>
<evidence type="ECO:0000259" key="13">
    <source>
        <dbReference type="PROSITE" id="PS50805"/>
    </source>
</evidence>
<dbReference type="PROSITE" id="PS50806">
    <property type="entry name" value="KRAB_RELATED"/>
    <property type="match status" value="1"/>
</dbReference>
<evidence type="ECO:0000256" key="10">
    <source>
        <dbReference type="ARBA" id="ARBA00023242"/>
    </source>
</evidence>
<accession>A0A6P8PH24</accession>
<dbReference type="GO" id="GO:0005634">
    <property type="term" value="C:nucleus"/>
    <property type="evidence" value="ECO:0007669"/>
    <property type="project" value="UniProtKB-SubCell"/>
</dbReference>
<dbReference type="SMART" id="SM00355">
    <property type="entry name" value="ZnF_C2H2"/>
    <property type="match status" value="5"/>
</dbReference>
<evidence type="ECO:0000259" key="12">
    <source>
        <dbReference type="PROSITE" id="PS50157"/>
    </source>
</evidence>
<evidence type="ECO:0000313" key="15">
    <source>
        <dbReference type="Proteomes" id="UP000515159"/>
    </source>
</evidence>
<keyword evidence="10" id="KW-0539">Nucleus</keyword>